<dbReference type="PANTHER" id="PTHR21527">
    <property type="entry name" value="NUCLEOPORIN NUP35"/>
    <property type="match status" value="1"/>
</dbReference>
<dbReference type="InterPro" id="IPR035979">
    <property type="entry name" value="RBD_domain_sf"/>
</dbReference>
<keyword evidence="13" id="KW-1185">Reference proteome</keyword>
<dbReference type="Gene3D" id="3.30.70.330">
    <property type="match status" value="1"/>
</dbReference>
<keyword evidence="6 9" id="KW-0811">Translocation</keyword>
<sequence>MSSADLKTPIQPRKVEFAQVSAQSPTNDRQQIAMQTANRSQRLLGDSVASDTDEQQRLRSESTRVPSTAASLSWRAPTPAHDGPSISAVDWSIEGTPSTTGTRSAHRNWGGYGRFQRQRLSPLDSGFGAGRTPGRTVGRAPPNESWMDTAHAAGRHRAETGTPMSNMARGLFTPAPPASPDSSRTSPLQEGELSRWVTVFGFAPGQQSQVLRELRSFGQVLEHRLRKGNWMHVRFESPLQAQAACSRSSRLVNDAMMIGIVPCTEPELIWNEHMQREFPGTSLGPGDSTATAPVSALASKTKSTSRSLIAGPERSSNDVYDRVHATKLVAPIEPKRGLLGRIIDAVLNW</sequence>
<dbReference type="AlphaFoldDB" id="A0A7J7IF51"/>
<feature type="domain" description="RRM Nup35-type" evidence="11">
    <location>
        <begin position="191"/>
        <end position="270"/>
    </location>
</feature>
<dbReference type="GO" id="GO:0005543">
    <property type="term" value="F:phospholipid binding"/>
    <property type="evidence" value="ECO:0007669"/>
    <property type="project" value="TreeGrafter"/>
</dbReference>
<dbReference type="EMBL" id="VWRR01000015">
    <property type="protein sequence ID" value="KAF6001344.1"/>
    <property type="molecule type" value="Genomic_DNA"/>
</dbReference>
<dbReference type="GO" id="GO:0017056">
    <property type="term" value="F:structural constituent of nuclear pore"/>
    <property type="evidence" value="ECO:0007669"/>
    <property type="project" value="InterPro"/>
</dbReference>
<keyword evidence="8 9" id="KW-0539">Nucleus</keyword>
<dbReference type="GO" id="GO:0044613">
    <property type="term" value="C:nuclear pore central transport channel"/>
    <property type="evidence" value="ECO:0007669"/>
    <property type="project" value="TreeGrafter"/>
</dbReference>
<evidence type="ECO:0000256" key="10">
    <source>
        <dbReference type="SAM" id="MobiDB-lite"/>
    </source>
</evidence>
<keyword evidence="7 9" id="KW-0906">Nuclear pore complex</keyword>
<dbReference type="InterPro" id="IPR007846">
    <property type="entry name" value="RRM_NUP35_dom"/>
</dbReference>
<dbReference type="GO" id="GO:0006999">
    <property type="term" value="P:nuclear pore organization"/>
    <property type="evidence" value="ECO:0007669"/>
    <property type="project" value="TreeGrafter"/>
</dbReference>
<dbReference type="CDD" id="cd12441">
    <property type="entry name" value="RRM_Nup53_like"/>
    <property type="match status" value="1"/>
</dbReference>
<dbReference type="PANTHER" id="PTHR21527:SF6">
    <property type="entry name" value="NUCLEOPORIN NUP35"/>
    <property type="match status" value="1"/>
</dbReference>
<dbReference type="SUPFAM" id="SSF54928">
    <property type="entry name" value="RNA-binding domain, RBD"/>
    <property type="match status" value="1"/>
</dbReference>
<protein>
    <submittedName>
        <fullName evidence="12">Nucleoporin</fullName>
    </submittedName>
</protein>
<comment type="caution">
    <text evidence="12">The sequence shown here is derived from an EMBL/GenBank/DDBJ whole genome shotgun (WGS) entry which is preliminary data.</text>
</comment>
<evidence type="ECO:0000256" key="8">
    <source>
        <dbReference type="ARBA" id="ARBA00023242"/>
    </source>
</evidence>
<dbReference type="OrthoDB" id="3365060at2759"/>
<dbReference type="GO" id="GO:0044615">
    <property type="term" value="C:nuclear pore nuclear basket"/>
    <property type="evidence" value="ECO:0007669"/>
    <property type="project" value="TreeGrafter"/>
</dbReference>
<keyword evidence="3 9" id="KW-0813">Transport</keyword>
<dbReference type="GO" id="GO:0006607">
    <property type="term" value="P:NLS-bearing protein import into nucleus"/>
    <property type="evidence" value="ECO:0007669"/>
    <property type="project" value="TreeGrafter"/>
</dbReference>
<dbReference type="InterPro" id="IPR017389">
    <property type="entry name" value="Nucleoporin_NUP53"/>
</dbReference>
<dbReference type="PROSITE" id="PS51472">
    <property type="entry name" value="RRM_NUP35"/>
    <property type="match status" value="1"/>
</dbReference>
<name>A0A7J7IF51_9RHOD</name>
<feature type="compositionally biased region" description="Polar residues" evidence="10">
    <location>
        <begin position="20"/>
        <end position="41"/>
    </location>
</feature>
<dbReference type="GO" id="GO:0003676">
    <property type="term" value="F:nucleic acid binding"/>
    <property type="evidence" value="ECO:0007669"/>
    <property type="project" value="InterPro"/>
</dbReference>
<keyword evidence="5 9" id="KW-0653">Protein transport</keyword>
<evidence type="ECO:0000256" key="7">
    <source>
        <dbReference type="ARBA" id="ARBA00023132"/>
    </source>
</evidence>
<dbReference type="GO" id="GO:0031965">
    <property type="term" value="C:nuclear membrane"/>
    <property type="evidence" value="ECO:0007669"/>
    <property type="project" value="InterPro"/>
</dbReference>
<organism evidence="12 13">
    <name type="scientific">Cyanidiococcus yangmingshanensis</name>
    <dbReference type="NCBI Taxonomy" id="2690220"/>
    <lineage>
        <taxon>Eukaryota</taxon>
        <taxon>Rhodophyta</taxon>
        <taxon>Bangiophyceae</taxon>
        <taxon>Cyanidiales</taxon>
        <taxon>Cyanidiaceae</taxon>
        <taxon>Cyanidiococcus</taxon>
    </lineage>
</organism>
<reference evidence="12 13" key="1">
    <citation type="journal article" date="2020" name="J. Phycol.">
        <title>Comparative genome analysis reveals Cyanidiococcus gen. nov., a new extremophilic red algal genus sister to Cyanidioschyzon (Cyanidioschyzonaceae, Rhodophyta).</title>
        <authorList>
            <person name="Liu S.-L."/>
            <person name="Chiang Y.-R."/>
            <person name="Yoon H.S."/>
            <person name="Fu H.-Y."/>
        </authorList>
    </citation>
    <scope>NUCLEOTIDE SEQUENCE [LARGE SCALE GENOMIC DNA]</scope>
    <source>
        <strain evidence="12 13">THAL066</strain>
    </source>
</reference>
<evidence type="ECO:0000256" key="3">
    <source>
        <dbReference type="ARBA" id="ARBA00022448"/>
    </source>
</evidence>
<evidence type="ECO:0000313" key="13">
    <source>
        <dbReference type="Proteomes" id="UP000530660"/>
    </source>
</evidence>
<feature type="region of interest" description="Disordered" evidence="10">
    <location>
        <begin position="1"/>
        <end position="144"/>
    </location>
</feature>
<keyword evidence="4 9" id="KW-0509">mRNA transport</keyword>
<evidence type="ECO:0000256" key="9">
    <source>
        <dbReference type="PIRNR" id="PIRNR038119"/>
    </source>
</evidence>
<dbReference type="InterPro" id="IPR012677">
    <property type="entry name" value="Nucleotide-bd_a/b_plait_sf"/>
</dbReference>
<accession>A0A7J7IF51</accession>
<evidence type="ECO:0000256" key="2">
    <source>
        <dbReference type="ARBA" id="ARBA00009454"/>
    </source>
</evidence>
<evidence type="ECO:0000256" key="5">
    <source>
        <dbReference type="ARBA" id="ARBA00022927"/>
    </source>
</evidence>
<comment type="subcellular location">
    <subcellularLocation>
        <location evidence="1 9">Nucleus</location>
        <location evidence="1 9">Nuclear pore complex</location>
    </subcellularLocation>
</comment>
<evidence type="ECO:0000259" key="11">
    <source>
        <dbReference type="PROSITE" id="PS51472"/>
    </source>
</evidence>
<dbReference type="Pfam" id="PF05172">
    <property type="entry name" value="RRM_Nup35"/>
    <property type="match status" value="1"/>
</dbReference>
<evidence type="ECO:0000313" key="12">
    <source>
        <dbReference type="EMBL" id="KAF6001344.1"/>
    </source>
</evidence>
<dbReference type="PIRSF" id="PIRSF038119">
    <property type="entry name" value="Nucleoporin_NUP53"/>
    <property type="match status" value="1"/>
</dbReference>
<gene>
    <name evidence="12" type="primary">NUP35</name>
    <name evidence="12" type="ORF">F1559_003546</name>
</gene>
<comment type="similarity">
    <text evidence="2 9">Belongs to the Nup35 family.</text>
</comment>
<evidence type="ECO:0000256" key="1">
    <source>
        <dbReference type="ARBA" id="ARBA00004567"/>
    </source>
</evidence>
<dbReference type="Proteomes" id="UP000530660">
    <property type="component" value="Unassembled WGS sequence"/>
</dbReference>
<proteinExistence type="inferred from homology"/>
<evidence type="ECO:0000256" key="4">
    <source>
        <dbReference type="ARBA" id="ARBA00022816"/>
    </source>
</evidence>
<evidence type="ECO:0000256" key="6">
    <source>
        <dbReference type="ARBA" id="ARBA00023010"/>
    </source>
</evidence>
<dbReference type="FunFam" id="3.30.70.330:FF:000095">
    <property type="entry name" value="Putative Nucleoporin NUP53"/>
    <property type="match status" value="1"/>
</dbReference>
<dbReference type="GO" id="GO:0051028">
    <property type="term" value="P:mRNA transport"/>
    <property type="evidence" value="ECO:0007669"/>
    <property type="project" value="UniProtKB-UniRule"/>
</dbReference>